<reference evidence="1" key="1">
    <citation type="submission" date="2021-01" db="EMBL/GenBank/DDBJ databases">
        <authorList>
            <person name="Corre E."/>
            <person name="Pelletier E."/>
            <person name="Niang G."/>
            <person name="Scheremetjew M."/>
            <person name="Finn R."/>
            <person name="Kale V."/>
            <person name="Holt S."/>
            <person name="Cochrane G."/>
            <person name="Meng A."/>
            <person name="Brown T."/>
            <person name="Cohen L."/>
        </authorList>
    </citation>
    <scope>NUCLEOTIDE SEQUENCE</scope>
    <source>
        <strain evidence="1">308</strain>
    </source>
</reference>
<name>A0A6U5E1I5_9STRA</name>
<evidence type="ECO:0000313" key="2">
    <source>
        <dbReference type="EMBL" id="CAD8877075.1"/>
    </source>
</evidence>
<accession>A0A6U5E1I5</accession>
<dbReference type="EMBL" id="HBFR01005961">
    <property type="protein sequence ID" value="CAD8877074.1"/>
    <property type="molecule type" value="Transcribed_RNA"/>
</dbReference>
<evidence type="ECO:0000313" key="1">
    <source>
        <dbReference type="EMBL" id="CAD8877074.1"/>
    </source>
</evidence>
<dbReference type="EMBL" id="HBFR01005962">
    <property type="protein sequence ID" value="CAD8877075.1"/>
    <property type="molecule type" value="Transcribed_RNA"/>
</dbReference>
<organism evidence="1">
    <name type="scientific">Corethron hystrix</name>
    <dbReference type="NCBI Taxonomy" id="216773"/>
    <lineage>
        <taxon>Eukaryota</taxon>
        <taxon>Sar</taxon>
        <taxon>Stramenopiles</taxon>
        <taxon>Ochrophyta</taxon>
        <taxon>Bacillariophyta</taxon>
        <taxon>Coscinodiscophyceae</taxon>
        <taxon>Corethrophycidae</taxon>
        <taxon>Corethrales</taxon>
        <taxon>Corethraceae</taxon>
        <taxon>Corethron</taxon>
    </lineage>
</organism>
<gene>
    <name evidence="1" type="ORF">CHYS00102_LOCUS4258</name>
    <name evidence="2" type="ORF">CHYS00102_LOCUS4259</name>
</gene>
<proteinExistence type="predicted"/>
<sequence length="121" mass="14367">MPNNFTQPKGITKGPSPLLLSAMEMHVEISKQFAPFRKKEKKPYTGIIMRDLIDRDAKMGPLVLKSSWFKSPFRYFTDVNRRMMAYEDYVERGGYLVESDYKDLLNDYRLEQLQMQMQQEE</sequence>
<dbReference type="AlphaFoldDB" id="A0A6U5E1I5"/>
<protein>
    <submittedName>
        <fullName evidence="1">Uncharacterized protein</fullName>
    </submittedName>
</protein>